<feature type="region of interest" description="Disordered" evidence="1">
    <location>
        <begin position="172"/>
        <end position="196"/>
    </location>
</feature>
<dbReference type="EMBL" id="CP074402">
    <property type="protein sequence ID" value="QVJ02624.1"/>
    <property type="molecule type" value="Genomic_DNA"/>
</dbReference>
<feature type="region of interest" description="Disordered" evidence="1">
    <location>
        <begin position="300"/>
        <end position="384"/>
    </location>
</feature>
<accession>A0A975LB72</accession>
<sequence length="384" mass="40494">MPRLSHSLALTPLGRADLARTVSSAYGVLRGARFGEDGLLVLPSEKELRRLELRAEELGLTLDQGERTAHEHGTPDPWEESVRTGEPGSTEREIAAQDLADEAAIEAAEPSLRLLSGEHLAPGSTYLVTEVDPEGRPVFVSDGEGWVGTDLTVASWDESGVCAVDFAMREEAGTGGASAEDDGEAPPPPAGWCTTAPGRPWPSTRNCASRYGVPWHAGVRTCCAPGYGSGWTCPAGSRPPPARRPSPVTLEVEHPLVRARGEASPRPEPTGRGRSRDGWMCTVSACRARSWRWPRGRCAAPCAAPSSGPWSPVPRRSSRGGTTSPGPCRGSRTSSTTWPPPSPTPAPATTAEGAVRPRRSVAVGAPPGERAHPQLGEARAVAFP</sequence>
<evidence type="ECO:0000313" key="3">
    <source>
        <dbReference type="Proteomes" id="UP000682416"/>
    </source>
</evidence>
<name>A0A975LB72_9ACTN</name>
<feature type="region of interest" description="Disordered" evidence="1">
    <location>
        <begin position="62"/>
        <end position="91"/>
    </location>
</feature>
<organism evidence="2 3">
    <name type="scientific">Nocardiopsis eucommiae</name>
    <dbReference type="NCBI Taxonomy" id="2831970"/>
    <lineage>
        <taxon>Bacteria</taxon>
        <taxon>Bacillati</taxon>
        <taxon>Actinomycetota</taxon>
        <taxon>Actinomycetes</taxon>
        <taxon>Streptosporangiales</taxon>
        <taxon>Nocardiopsidaceae</taxon>
        <taxon>Nocardiopsis</taxon>
    </lineage>
</organism>
<feature type="compositionally biased region" description="Basic and acidic residues" evidence="1">
    <location>
        <begin position="64"/>
        <end position="74"/>
    </location>
</feature>
<feature type="compositionally biased region" description="Basic and acidic residues" evidence="1">
    <location>
        <begin position="251"/>
        <end position="277"/>
    </location>
</feature>
<gene>
    <name evidence="2" type="ORF">KGD82_09705</name>
</gene>
<feature type="compositionally biased region" description="Low complexity" evidence="1">
    <location>
        <begin position="300"/>
        <end position="310"/>
    </location>
</feature>
<dbReference type="AlphaFoldDB" id="A0A975LB72"/>
<dbReference type="Proteomes" id="UP000682416">
    <property type="component" value="Chromosome"/>
</dbReference>
<keyword evidence="3" id="KW-1185">Reference proteome</keyword>
<feature type="region of interest" description="Disordered" evidence="1">
    <location>
        <begin position="235"/>
        <end position="278"/>
    </location>
</feature>
<evidence type="ECO:0000256" key="1">
    <source>
        <dbReference type="SAM" id="MobiDB-lite"/>
    </source>
</evidence>
<protein>
    <submittedName>
        <fullName evidence="2">Uncharacterized protein</fullName>
    </submittedName>
</protein>
<evidence type="ECO:0000313" key="2">
    <source>
        <dbReference type="EMBL" id="QVJ02624.1"/>
    </source>
</evidence>
<dbReference type="KEGG" id="nec:KGD82_09705"/>
<reference evidence="2" key="1">
    <citation type="submission" date="2021-05" db="EMBL/GenBank/DDBJ databases">
        <authorList>
            <person name="Kaiqin L."/>
            <person name="Jian G."/>
        </authorList>
    </citation>
    <scope>NUCLEOTIDE SEQUENCE</scope>
    <source>
        <strain evidence="2">HDS5</strain>
    </source>
</reference>
<proteinExistence type="predicted"/>